<proteinExistence type="predicted"/>
<organism evidence="1 2">
    <name type="scientific">Candidatus Uhrbacteria bacterium CG10_big_fil_rev_8_21_14_0_10_50_16</name>
    <dbReference type="NCBI Taxonomy" id="1975039"/>
    <lineage>
        <taxon>Bacteria</taxon>
        <taxon>Candidatus Uhriibacteriota</taxon>
    </lineage>
</organism>
<dbReference type="Proteomes" id="UP000230084">
    <property type="component" value="Unassembled WGS sequence"/>
</dbReference>
<dbReference type="EMBL" id="PCYM01000010">
    <property type="protein sequence ID" value="PIR47284.1"/>
    <property type="molecule type" value="Genomic_DNA"/>
</dbReference>
<name>A0A2H0RMR6_9BACT</name>
<gene>
    <name evidence="1" type="ORF">COV06_04340</name>
</gene>
<reference evidence="1 2" key="1">
    <citation type="submission" date="2017-09" db="EMBL/GenBank/DDBJ databases">
        <title>Depth-based differentiation of microbial function through sediment-hosted aquifers and enrichment of novel symbionts in the deep terrestrial subsurface.</title>
        <authorList>
            <person name="Probst A.J."/>
            <person name="Ladd B."/>
            <person name="Jarett J.K."/>
            <person name="Geller-Mcgrath D.E."/>
            <person name="Sieber C.M."/>
            <person name="Emerson J.B."/>
            <person name="Anantharaman K."/>
            <person name="Thomas B.C."/>
            <person name="Malmstrom R."/>
            <person name="Stieglmeier M."/>
            <person name="Klingl A."/>
            <person name="Woyke T."/>
            <person name="Ryan C.M."/>
            <person name="Banfield J.F."/>
        </authorList>
    </citation>
    <scope>NUCLEOTIDE SEQUENCE [LARGE SCALE GENOMIC DNA]</scope>
    <source>
        <strain evidence="1">CG10_big_fil_rev_8_21_14_0_10_50_16</strain>
    </source>
</reference>
<accession>A0A2H0RMR6</accession>
<protein>
    <submittedName>
        <fullName evidence="1">Uncharacterized protein</fullName>
    </submittedName>
</protein>
<evidence type="ECO:0000313" key="2">
    <source>
        <dbReference type="Proteomes" id="UP000230084"/>
    </source>
</evidence>
<evidence type="ECO:0000313" key="1">
    <source>
        <dbReference type="EMBL" id="PIR47284.1"/>
    </source>
</evidence>
<dbReference type="AlphaFoldDB" id="A0A2H0RMR6"/>
<sequence length="104" mass="11861">MFLKGFYTGYPQVSVDGCRQKRVENPPYWVDRKKGRVQNLSTWIDKNTSNYPQNPRLTEQNDSVDMDVLTQTNDNPVKQINRLNHLLVGVFARDVYGSGGVLSA</sequence>
<comment type="caution">
    <text evidence="1">The sequence shown here is derived from an EMBL/GenBank/DDBJ whole genome shotgun (WGS) entry which is preliminary data.</text>
</comment>